<proteinExistence type="predicted"/>
<evidence type="ECO:0000259" key="1">
    <source>
        <dbReference type="Pfam" id="PF01636"/>
    </source>
</evidence>
<dbReference type="InterPro" id="IPR011009">
    <property type="entry name" value="Kinase-like_dom_sf"/>
</dbReference>
<gene>
    <name evidence="2" type="ORF">Pmi06nite_62370</name>
</gene>
<dbReference type="SUPFAM" id="SSF56112">
    <property type="entry name" value="Protein kinase-like (PK-like)"/>
    <property type="match status" value="1"/>
</dbReference>
<accession>A0A8J3X9F3</accession>
<dbReference type="Gene3D" id="3.90.1200.10">
    <property type="match status" value="1"/>
</dbReference>
<reference evidence="2 3" key="1">
    <citation type="submission" date="2021-01" db="EMBL/GenBank/DDBJ databases">
        <title>Whole genome shotgun sequence of Planotetraspora mira NBRC 15435.</title>
        <authorList>
            <person name="Komaki H."/>
            <person name="Tamura T."/>
        </authorList>
    </citation>
    <scope>NUCLEOTIDE SEQUENCE [LARGE SCALE GENOMIC DNA]</scope>
    <source>
        <strain evidence="2 3">NBRC 15435</strain>
    </source>
</reference>
<dbReference type="EMBL" id="BOOO01000036">
    <property type="protein sequence ID" value="GII32795.1"/>
    <property type="molecule type" value="Genomic_DNA"/>
</dbReference>
<comment type="caution">
    <text evidence="2">The sequence shown here is derived from an EMBL/GenBank/DDBJ whole genome shotgun (WGS) entry which is preliminary data.</text>
</comment>
<dbReference type="Pfam" id="PF01636">
    <property type="entry name" value="APH"/>
    <property type="match status" value="1"/>
</dbReference>
<dbReference type="AlphaFoldDB" id="A0A8J3X9F3"/>
<organism evidence="2 3">
    <name type="scientific">Planotetraspora mira</name>
    <dbReference type="NCBI Taxonomy" id="58121"/>
    <lineage>
        <taxon>Bacteria</taxon>
        <taxon>Bacillati</taxon>
        <taxon>Actinomycetota</taxon>
        <taxon>Actinomycetes</taxon>
        <taxon>Streptosporangiales</taxon>
        <taxon>Streptosporangiaceae</taxon>
        <taxon>Planotetraspora</taxon>
    </lineage>
</organism>
<sequence>MPEPKPPAHPQSMTQLDDPAITALTTLLGTRLTTAAVTDVVHAAIGRGDADVAEWRFTPVDHPLSTPSTTALARMTGTTAWGEKWSVFIKAIASARHWPLIDQIPEQARDEFIAQFPWRAELDAHACDLPLPDGLRLPRLYRVDDLGDDRLVLWMEDVRVAPRDWDLPRYRTAARLLGRLAALRQVTDATGPGLRPYWLGRVTLGLLPILRDPATWEHPLVARHADPDLRTDLATLAERVPALLDALDRLPQTFVHGDACPQNLLIPADGSAEFVAIDWGWSGSYPLAFDLAQLLAGLAFSGTTDPRDLPAINTEILNAYTEGSGGDPAHVAFGHTATTLIRCGFSALPGELLGEEPTPELDELFRKRIALTRFIADLALALPVSP</sequence>
<dbReference type="Proteomes" id="UP000650628">
    <property type="component" value="Unassembled WGS sequence"/>
</dbReference>
<evidence type="ECO:0000313" key="3">
    <source>
        <dbReference type="Proteomes" id="UP000650628"/>
    </source>
</evidence>
<dbReference type="InterPro" id="IPR002575">
    <property type="entry name" value="Aminoglycoside_PTrfase"/>
</dbReference>
<keyword evidence="3" id="KW-1185">Reference proteome</keyword>
<feature type="domain" description="Aminoglycoside phosphotransferase" evidence="1">
    <location>
        <begin position="131"/>
        <end position="305"/>
    </location>
</feature>
<protein>
    <recommendedName>
        <fullName evidence="1">Aminoglycoside phosphotransferase domain-containing protein</fullName>
    </recommendedName>
</protein>
<name>A0A8J3X9F3_9ACTN</name>
<evidence type="ECO:0000313" key="2">
    <source>
        <dbReference type="EMBL" id="GII32795.1"/>
    </source>
</evidence>